<evidence type="ECO:0000313" key="2">
    <source>
        <dbReference type="EMBL" id="MCV3273838.1"/>
    </source>
</evidence>
<dbReference type="SUPFAM" id="SSF55961">
    <property type="entry name" value="Bet v1-like"/>
    <property type="match status" value="1"/>
</dbReference>
<dbReference type="InterPro" id="IPR023393">
    <property type="entry name" value="START-like_dom_sf"/>
</dbReference>
<reference evidence="2 3" key="1">
    <citation type="submission" date="2022-04" db="EMBL/GenBank/DDBJ databases">
        <title>Roseobacter sp. WL0113 is a bacterium isolated from neritic sediment.</title>
        <authorList>
            <person name="Wang L."/>
            <person name="He W."/>
            <person name="Zhang D.-F."/>
        </authorList>
    </citation>
    <scope>NUCLEOTIDE SEQUENCE [LARGE SCALE GENOMIC DNA]</scope>
    <source>
        <strain evidence="2 3">WL0113</strain>
    </source>
</reference>
<keyword evidence="1" id="KW-0472">Membrane</keyword>
<accession>A0ABT3BJT0</accession>
<dbReference type="InterPro" id="IPR019587">
    <property type="entry name" value="Polyketide_cyclase/dehydratase"/>
</dbReference>
<proteinExistence type="predicted"/>
<dbReference type="Pfam" id="PF10604">
    <property type="entry name" value="Polyketide_cyc2"/>
    <property type="match status" value="1"/>
</dbReference>
<comment type="caution">
    <text evidence="2">The sequence shown here is derived from an EMBL/GenBank/DDBJ whole genome shotgun (WGS) entry which is preliminary data.</text>
</comment>
<organism evidence="2 3">
    <name type="scientific">Roseobacter sinensis</name>
    <dbReference type="NCBI Taxonomy" id="2931391"/>
    <lineage>
        <taxon>Bacteria</taxon>
        <taxon>Pseudomonadati</taxon>
        <taxon>Pseudomonadota</taxon>
        <taxon>Alphaproteobacteria</taxon>
        <taxon>Rhodobacterales</taxon>
        <taxon>Roseobacteraceae</taxon>
        <taxon>Roseobacter</taxon>
    </lineage>
</organism>
<sequence>MTLTTTALWIAGGLIATSLVTFALPRHVRVERTALLEATPESVLALAGSNSGYQRFNPYKTRDPELKIDLYGPETGVGSGFRFDGKEGKGQQTVADVTNDTVTYAIDLGAMDQPTQAIHAVQADKGTHVTWRVESDMGFNPVFRVFGLFMERMMGPTMEQGLENLRRAAA</sequence>
<protein>
    <submittedName>
        <fullName evidence="2">SRPBCC family protein</fullName>
    </submittedName>
</protein>
<keyword evidence="1" id="KW-0812">Transmembrane</keyword>
<dbReference type="RefSeq" id="WP_263846045.1">
    <property type="nucleotide sequence ID" value="NZ_JALIEB010000021.1"/>
</dbReference>
<feature type="transmembrane region" description="Helical" evidence="1">
    <location>
        <begin position="6"/>
        <end position="24"/>
    </location>
</feature>
<dbReference type="Proteomes" id="UP001208690">
    <property type="component" value="Unassembled WGS sequence"/>
</dbReference>
<name>A0ABT3BJT0_9RHOB</name>
<evidence type="ECO:0000313" key="3">
    <source>
        <dbReference type="Proteomes" id="UP001208690"/>
    </source>
</evidence>
<keyword evidence="3" id="KW-1185">Reference proteome</keyword>
<keyword evidence="1" id="KW-1133">Transmembrane helix</keyword>
<dbReference type="Gene3D" id="3.30.530.20">
    <property type="match status" value="1"/>
</dbReference>
<evidence type="ECO:0000256" key="1">
    <source>
        <dbReference type="SAM" id="Phobius"/>
    </source>
</evidence>
<gene>
    <name evidence="2" type="ORF">MUB52_20580</name>
</gene>
<dbReference type="EMBL" id="JALIEB010000021">
    <property type="protein sequence ID" value="MCV3273838.1"/>
    <property type="molecule type" value="Genomic_DNA"/>
</dbReference>